<dbReference type="GeneID" id="92207150"/>
<dbReference type="Proteomes" id="UP001497383">
    <property type="component" value="Chromosome 2"/>
</dbReference>
<dbReference type="PROSITE" id="PS50294">
    <property type="entry name" value="WD_REPEATS_REGION"/>
    <property type="match status" value="4"/>
</dbReference>
<dbReference type="Pfam" id="PF00400">
    <property type="entry name" value="WD40"/>
    <property type="match status" value="7"/>
</dbReference>
<feature type="region of interest" description="Disordered" evidence="4">
    <location>
        <begin position="50"/>
        <end position="74"/>
    </location>
</feature>
<proteinExistence type="predicted"/>
<name>A0ABP0ZKK7_9ASCO</name>
<dbReference type="CDD" id="cd00200">
    <property type="entry name" value="WD40"/>
    <property type="match status" value="1"/>
</dbReference>
<dbReference type="Gene3D" id="2.130.10.10">
    <property type="entry name" value="YVTN repeat-like/Quinoprotein amine dehydrogenase"/>
    <property type="match status" value="2"/>
</dbReference>
<dbReference type="EMBL" id="OZ022406">
    <property type="protein sequence ID" value="CAK9437576.1"/>
    <property type="molecule type" value="Genomic_DNA"/>
</dbReference>
<keyword evidence="7" id="KW-1185">Reference proteome</keyword>
<evidence type="ECO:0000256" key="3">
    <source>
        <dbReference type="PROSITE-ProRule" id="PRU00221"/>
    </source>
</evidence>
<dbReference type="PRINTS" id="PR00320">
    <property type="entry name" value="GPROTEINBRPT"/>
</dbReference>
<evidence type="ECO:0000256" key="1">
    <source>
        <dbReference type="ARBA" id="ARBA00022574"/>
    </source>
</evidence>
<accession>A0ABP0ZKK7</accession>
<feature type="compositionally biased region" description="Acidic residues" evidence="4">
    <location>
        <begin position="54"/>
        <end position="70"/>
    </location>
</feature>
<dbReference type="PANTHER" id="PTHR19846">
    <property type="entry name" value="WD40 REPEAT PROTEIN"/>
    <property type="match status" value="1"/>
</dbReference>
<protein>
    <recommendedName>
        <fullName evidence="5">Pre-mRNA processing factor 4 (PRP4)-like domain-containing protein</fullName>
    </recommendedName>
</protein>
<evidence type="ECO:0000313" key="6">
    <source>
        <dbReference type="EMBL" id="CAK9437576.1"/>
    </source>
</evidence>
<sequence length="447" mass="49744">MEFGEVPVINDVKVPDEDEKVKEELQKLGQPVFINGEGEAERRQRLLHLRAAEVDESDDEDDGGDEDEEFYTPGPQELYDVRSRILRDSLGRASARLEWQRRFAKANQEFTTILQKRRDINSKLATVDLYGSQVIPDVTRAVSSVKFSPASDLVGCGSWDGSVHVLSSTDLQPVVKLAVSHSEKVGALNWKPGCKQRVLLSGGNEGTINVWDITPSESSQTSPGIPIVSIKDAHSDRITSTLYHPVNELAISTSFDQTWKLWDVSRQTELYQQEGHSKGVFTGSIHPDGSLFVSGGLDGIIYVWDLRSGRALMPLQKHIQGIYGLDWSPNGHQFASASGDCSVKIWDMRKLDRSGDEIATIPAHTKLVSDVKFFQGEGEGEDRGTFLITSSYDGSLNIWSADNWIRVNSMQSYNDKIMSCDVAVIDSSYTMVSGGWDKSIRLWKQNQ</sequence>
<feature type="repeat" description="WD" evidence="3">
    <location>
        <begin position="231"/>
        <end position="272"/>
    </location>
</feature>
<dbReference type="PROSITE" id="PS00678">
    <property type="entry name" value="WD_REPEATS_1"/>
    <property type="match status" value="1"/>
</dbReference>
<dbReference type="SUPFAM" id="SSF50978">
    <property type="entry name" value="WD40 repeat-like"/>
    <property type="match status" value="1"/>
</dbReference>
<dbReference type="InterPro" id="IPR036285">
    <property type="entry name" value="PRP4-like_sf"/>
</dbReference>
<dbReference type="SMART" id="SM00320">
    <property type="entry name" value="WD40"/>
    <property type="match status" value="7"/>
</dbReference>
<dbReference type="InterPro" id="IPR014906">
    <property type="entry name" value="PRP4-like"/>
</dbReference>
<feature type="repeat" description="WD" evidence="3">
    <location>
        <begin position="431"/>
        <end position="447"/>
    </location>
</feature>
<dbReference type="SUPFAM" id="SSF158230">
    <property type="entry name" value="PRP4-like"/>
    <property type="match status" value="1"/>
</dbReference>
<dbReference type="RefSeq" id="XP_066828892.1">
    <property type="nucleotide sequence ID" value="XM_066971899.1"/>
</dbReference>
<evidence type="ECO:0000256" key="2">
    <source>
        <dbReference type="ARBA" id="ARBA00022737"/>
    </source>
</evidence>
<feature type="repeat" description="WD" evidence="3">
    <location>
        <begin position="178"/>
        <end position="221"/>
    </location>
</feature>
<dbReference type="Pfam" id="PF08799">
    <property type="entry name" value="PRP4"/>
    <property type="match status" value="1"/>
</dbReference>
<dbReference type="InterPro" id="IPR019775">
    <property type="entry name" value="WD40_repeat_CS"/>
</dbReference>
<dbReference type="InterPro" id="IPR015943">
    <property type="entry name" value="WD40/YVTN_repeat-like_dom_sf"/>
</dbReference>
<feature type="domain" description="Pre-mRNA processing factor 4 (PRP4)-like" evidence="5">
    <location>
        <begin position="21"/>
        <end position="46"/>
    </location>
</feature>
<feature type="repeat" description="WD" evidence="3">
    <location>
        <begin position="315"/>
        <end position="349"/>
    </location>
</feature>
<keyword evidence="2" id="KW-0677">Repeat</keyword>
<dbReference type="PANTHER" id="PTHR19846:SF0">
    <property type="entry name" value="PRE-MRNA PROCESSING FACTOR 4"/>
    <property type="match status" value="1"/>
</dbReference>
<dbReference type="InterPro" id="IPR020472">
    <property type="entry name" value="WD40_PAC1"/>
</dbReference>
<evidence type="ECO:0000256" key="4">
    <source>
        <dbReference type="SAM" id="MobiDB-lite"/>
    </source>
</evidence>
<evidence type="ECO:0000313" key="7">
    <source>
        <dbReference type="Proteomes" id="UP001497383"/>
    </source>
</evidence>
<dbReference type="InterPro" id="IPR036322">
    <property type="entry name" value="WD40_repeat_dom_sf"/>
</dbReference>
<dbReference type="PROSITE" id="PS50082">
    <property type="entry name" value="WD_REPEATS_2"/>
    <property type="match status" value="5"/>
</dbReference>
<reference evidence="6 7" key="1">
    <citation type="submission" date="2024-03" db="EMBL/GenBank/DDBJ databases">
        <authorList>
            <person name="Brejova B."/>
        </authorList>
    </citation>
    <scope>NUCLEOTIDE SEQUENCE [LARGE SCALE GENOMIC DNA]</scope>
    <source>
        <strain evidence="6 7">CBS 14171</strain>
    </source>
</reference>
<dbReference type="Gene3D" id="4.10.280.110">
    <property type="entry name" value="Pre-mRNA processing factor 4 domain"/>
    <property type="match status" value="1"/>
</dbReference>
<feature type="repeat" description="WD" evidence="3">
    <location>
        <begin position="273"/>
        <end position="314"/>
    </location>
</feature>
<organism evidence="6 7">
    <name type="scientific">Lodderomyces beijingensis</name>
    <dbReference type="NCBI Taxonomy" id="1775926"/>
    <lineage>
        <taxon>Eukaryota</taxon>
        <taxon>Fungi</taxon>
        <taxon>Dikarya</taxon>
        <taxon>Ascomycota</taxon>
        <taxon>Saccharomycotina</taxon>
        <taxon>Pichiomycetes</taxon>
        <taxon>Debaryomycetaceae</taxon>
        <taxon>Candida/Lodderomyces clade</taxon>
        <taxon>Lodderomyces</taxon>
    </lineage>
</organism>
<dbReference type="InterPro" id="IPR001680">
    <property type="entry name" value="WD40_rpt"/>
</dbReference>
<evidence type="ECO:0000259" key="5">
    <source>
        <dbReference type="Pfam" id="PF08799"/>
    </source>
</evidence>
<gene>
    <name evidence="6" type="ORF">LODBEIA_P19540</name>
</gene>
<keyword evidence="1 3" id="KW-0853">WD repeat</keyword>